<evidence type="ECO:0000256" key="6">
    <source>
        <dbReference type="ARBA" id="ARBA00047941"/>
    </source>
</evidence>
<keyword evidence="1" id="KW-0808">Transferase</keyword>
<evidence type="ECO:0000259" key="9">
    <source>
        <dbReference type="Pfam" id="PF13847"/>
    </source>
</evidence>
<protein>
    <recommendedName>
        <fullName evidence="5">Arsenite methyltransferase</fullName>
        <ecNumber evidence="4">2.1.1.137</ecNumber>
    </recommendedName>
</protein>
<dbReference type="InParanoid" id="H3A6S6"/>
<dbReference type="EC" id="2.1.1.137" evidence="4"/>
<sequence length="272" mass="30718">MANSPEPSSALYYYYLFIFKQLEVARKYTDYHTEKFGYKKSNVDFIYGYIEKLSEAGLKDSSFDIIISNGVVNLTPDKTAVLKEAWRVLKDGGEMYFSDVYANLNLPQELRGHSVLWGECLGGALWWKELLRIAQEVGFSTPRLVTARPFNVDNKDLLELLGDYKFVSATFRLFKIPPDCPRTKCEVIYNGSVRGCEQQLEFDANYTFQAGEVVEVDEETAAILKNSRFAAKFTIQPVSTSKTAAVPSGQRCSGQSKASEKASSWPFCFQDL</sequence>
<evidence type="ECO:0000256" key="7">
    <source>
        <dbReference type="ARBA" id="ARBA00047943"/>
    </source>
</evidence>
<dbReference type="STRING" id="7897.ENSLACP00000005347"/>
<dbReference type="PANTHER" id="PTHR43675:SF8">
    <property type="entry name" value="ARSENITE METHYLTRANSFERASE"/>
    <property type="match status" value="1"/>
</dbReference>
<evidence type="ECO:0000256" key="4">
    <source>
        <dbReference type="ARBA" id="ARBA00034521"/>
    </source>
</evidence>
<dbReference type="PANTHER" id="PTHR43675">
    <property type="entry name" value="ARSENITE METHYLTRANSFERASE"/>
    <property type="match status" value="1"/>
</dbReference>
<evidence type="ECO:0000313" key="11">
    <source>
        <dbReference type="Proteomes" id="UP000008672"/>
    </source>
</evidence>
<reference evidence="11" key="1">
    <citation type="submission" date="2011-08" db="EMBL/GenBank/DDBJ databases">
        <title>The draft genome of Latimeria chalumnae.</title>
        <authorList>
            <person name="Di Palma F."/>
            <person name="Alfoldi J."/>
            <person name="Johnson J."/>
            <person name="Berlin A."/>
            <person name="Gnerre S."/>
            <person name="Jaffe D."/>
            <person name="MacCallum I."/>
            <person name="Young S."/>
            <person name="Walker B.J."/>
            <person name="Lander E."/>
            <person name="Lindblad-Toh K."/>
        </authorList>
    </citation>
    <scope>NUCLEOTIDE SEQUENCE [LARGE SCALE GENOMIC DNA]</scope>
    <source>
        <strain evidence="11">Wild caught</strain>
    </source>
</reference>
<evidence type="ECO:0000256" key="5">
    <source>
        <dbReference type="ARBA" id="ARBA00034545"/>
    </source>
</evidence>
<comment type="catalytic activity">
    <reaction evidence="6">
        <text>arsenic triglutathione + [thioredoxin]-dithiol + S-adenosyl-L-methionine + 2 H2O = methylarsonous acid + [thioredoxin]-disulfide + 3 glutathione + S-adenosyl-L-homocysteine + H(+)</text>
        <dbReference type="Rhea" id="RHEA:69460"/>
        <dbReference type="Rhea" id="RHEA-COMP:10698"/>
        <dbReference type="Rhea" id="RHEA-COMP:10700"/>
        <dbReference type="ChEBI" id="CHEBI:15377"/>
        <dbReference type="ChEBI" id="CHEBI:15378"/>
        <dbReference type="ChEBI" id="CHEBI:17826"/>
        <dbReference type="ChEBI" id="CHEBI:29950"/>
        <dbReference type="ChEBI" id="CHEBI:50058"/>
        <dbReference type="ChEBI" id="CHEBI:57856"/>
        <dbReference type="ChEBI" id="CHEBI:57925"/>
        <dbReference type="ChEBI" id="CHEBI:59789"/>
        <dbReference type="ChEBI" id="CHEBI:183640"/>
        <dbReference type="EC" id="2.1.1.137"/>
    </reaction>
</comment>
<keyword evidence="11" id="KW-1185">Reference proteome</keyword>
<dbReference type="Ensembl" id="ENSLACT00000005394.1">
    <property type="protein sequence ID" value="ENSLACP00000005347.1"/>
    <property type="gene ID" value="ENSLACG00000004754.1"/>
</dbReference>
<comment type="catalytic activity">
    <reaction evidence="7">
        <text>arsenic triglutathione + 2 [thioredoxin]-dithiol + 2 S-adenosyl-L-methionine + H2O = dimethylarsinous acid + 2 [thioredoxin]-disulfide + 3 glutathione + 2 S-adenosyl-L-homocysteine + 2 H(+)</text>
        <dbReference type="Rhea" id="RHEA:69464"/>
        <dbReference type="Rhea" id="RHEA-COMP:10698"/>
        <dbReference type="Rhea" id="RHEA-COMP:10700"/>
        <dbReference type="ChEBI" id="CHEBI:15377"/>
        <dbReference type="ChEBI" id="CHEBI:15378"/>
        <dbReference type="ChEBI" id="CHEBI:23808"/>
        <dbReference type="ChEBI" id="CHEBI:29950"/>
        <dbReference type="ChEBI" id="CHEBI:50058"/>
        <dbReference type="ChEBI" id="CHEBI:57856"/>
        <dbReference type="ChEBI" id="CHEBI:57925"/>
        <dbReference type="ChEBI" id="CHEBI:59789"/>
        <dbReference type="ChEBI" id="CHEBI:183640"/>
        <dbReference type="EC" id="2.1.1.137"/>
    </reaction>
</comment>
<dbReference type="HOGENOM" id="CLU_052868_0_1_1"/>
<dbReference type="AlphaFoldDB" id="H3A6S6"/>
<keyword evidence="2" id="KW-0949">S-adenosyl-L-methionine</keyword>
<organism evidence="10 11">
    <name type="scientific">Latimeria chalumnae</name>
    <name type="common">Coelacanth</name>
    <dbReference type="NCBI Taxonomy" id="7897"/>
    <lineage>
        <taxon>Eukaryota</taxon>
        <taxon>Metazoa</taxon>
        <taxon>Chordata</taxon>
        <taxon>Craniata</taxon>
        <taxon>Vertebrata</taxon>
        <taxon>Euteleostomi</taxon>
        <taxon>Coelacanthiformes</taxon>
        <taxon>Coelacanthidae</taxon>
        <taxon>Latimeria</taxon>
    </lineage>
</organism>
<gene>
    <name evidence="10" type="primary">LOC102352197</name>
</gene>
<dbReference type="CDD" id="cd02440">
    <property type="entry name" value="AdoMet_MTases"/>
    <property type="match status" value="1"/>
</dbReference>
<evidence type="ECO:0000256" key="8">
    <source>
        <dbReference type="ARBA" id="ARBA00048428"/>
    </source>
</evidence>
<reference evidence="10" key="2">
    <citation type="submission" date="2025-08" db="UniProtKB">
        <authorList>
            <consortium name="Ensembl"/>
        </authorList>
    </citation>
    <scope>IDENTIFICATION</scope>
</reference>
<evidence type="ECO:0000256" key="3">
    <source>
        <dbReference type="ARBA" id="ARBA00034487"/>
    </source>
</evidence>
<dbReference type="InterPro" id="IPR025714">
    <property type="entry name" value="Methyltranfer_dom"/>
</dbReference>
<evidence type="ECO:0000313" key="10">
    <source>
        <dbReference type="Ensembl" id="ENSLACP00000005347.1"/>
    </source>
</evidence>
<dbReference type="Gene3D" id="3.40.50.150">
    <property type="entry name" value="Vaccinia Virus protein VP39"/>
    <property type="match status" value="1"/>
</dbReference>
<dbReference type="GO" id="GO:0018872">
    <property type="term" value="P:arsonoacetate metabolic process"/>
    <property type="evidence" value="ECO:0007669"/>
    <property type="project" value="TreeGrafter"/>
</dbReference>
<dbReference type="Bgee" id="ENSLACG00000004754">
    <property type="expression patterns" value="Expressed in muscle tissue and 6 other cell types or tissues"/>
</dbReference>
<dbReference type="eggNOG" id="ENOG502QQD6">
    <property type="taxonomic scope" value="Eukaryota"/>
</dbReference>
<dbReference type="Pfam" id="PF13847">
    <property type="entry name" value="Methyltransf_31"/>
    <property type="match status" value="1"/>
</dbReference>
<dbReference type="GeneTree" id="ENSGT00390000001742"/>
<dbReference type="Gene3D" id="3.40.5.100">
    <property type="match status" value="1"/>
</dbReference>
<dbReference type="InterPro" id="IPR029063">
    <property type="entry name" value="SAM-dependent_MTases_sf"/>
</dbReference>
<comment type="catalytic activity">
    <reaction evidence="8">
        <text>arsenic triglutathione + 3 [thioredoxin]-dithiol + 3 S-adenosyl-L-methionine = trimethylarsine + 3 [thioredoxin]-disulfide + 3 glutathione + 3 S-adenosyl-L-homocysteine + 3 H(+)</text>
        <dbReference type="Rhea" id="RHEA:69432"/>
        <dbReference type="Rhea" id="RHEA-COMP:10698"/>
        <dbReference type="Rhea" id="RHEA-COMP:10700"/>
        <dbReference type="ChEBI" id="CHEBI:15378"/>
        <dbReference type="ChEBI" id="CHEBI:27130"/>
        <dbReference type="ChEBI" id="CHEBI:29950"/>
        <dbReference type="ChEBI" id="CHEBI:50058"/>
        <dbReference type="ChEBI" id="CHEBI:57856"/>
        <dbReference type="ChEBI" id="CHEBI:57925"/>
        <dbReference type="ChEBI" id="CHEBI:59789"/>
        <dbReference type="ChEBI" id="CHEBI:183640"/>
        <dbReference type="EC" id="2.1.1.137"/>
    </reaction>
</comment>
<dbReference type="SUPFAM" id="SSF53335">
    <property type="entry name" value="S-adenosyl-L-methionine-dependent methyltransferases"/>
    <property type="match status" value="1"/>
</dbReference>
<proteinExistence type="inferred from homology"/>
<evidence type="ECO:0000256" key="2">
    <source>
        <dbReference type="ARBA" id="ARBA00022691"/>
    </source>
</evidence>
<dbReference type="GO" id="GO:0030791">
    <property type="term" value="F:arsenite methyltransferase activity"/>
    <property type="evidence" value="ECO:0007669"/>
    <property type="project" value="UniProtKB-EC"/>
</dbReference>
<dbReference type="GO" id="GO:0005829">
    <property type="term" value="C:cytosol"/>
    <property type="evidence" value="ECO:0007669"/>
    <property type="project" value="TreeGrafter"/>
</dbReference>
<dbReference type="OMA" id="KEYLGPC"/>
<reference evidence="10" key="3">
    <citation type="submission" date="2025-09" db="UniProtKB">
        <authorList>
            <consortium name="Ensembl"/>
        </authorList>
    </citation>
    <scope>IDENTIFICATION</scope>
</reference>
<accession>H3A6S6</accession>
<evidence type="ECO:0000256" key="1">
    <source>
        <dbReference type="ARBA" id="ARBA00022679"/>
    </source>
</evidence>
<dbReference type="InterPro" id="IPR026669">
    <property type="entry name" value="Arsenite_MeTrfase-like"/>
</dbReference>
<dbReference type="EMBL" id="AFYH01250351">
    <property type="status" value="NOT_ANNOTATED_CDS"/>
    <property type="molecule type" value="Genomic_DNA"/>
</dbReference>
<name>H3A6S6_LATCH</name>
<comment type="similarity">
    <text evidence="3">Belongs to the methyltransferase superfamily. Arsenite methyltransferase family.</text>
</comment>
<dbReference type="Proteomes" id="UP000008672">
    <property type="component" value="Unassembled WGS sequence"/>
</dbReference>
<dbReference type="GO" id="GO:0009404">
    <property type="term" value="P:toxin metabolic process"/>
    <property type="evidence" value="ECO:0007669"/>
    <property type="project" value="TreeGrafter"/>
</dbReference>
<feature type="domain" description="Methyltransferase" evidence="9">
    <location>
        <begin position="21"/>
        <end position="138"/>
    </location>
</feature>